<accession>A0A1W5BN67</accession>
<reference evidence="6" key="1">
    <citation type="journal article" date="2002" name="Science">
        <title>The draft genome of Ciona intestinalis: insights into chordate and vertebrate origins.</title>
        <authorList>
            <person name="Dehal P."/>
            <person name="Satou Y."/>
            <person name="Campbell R.K."/>
            <person name="Chapman J."/>
            <person name="Degnan B."/>
            <person name="De Tomaso A."/>
            <person name="Davidson B."/>
            <person name="Di Gregorio A."/>
            <person name="Gelpke M."/>
            <person name="Goodstein D.M."/>
            <person name="Harafuji N."/>
            <person name="Hastings K.E."/>
            <person name="Ho I."/>
            <person name="Hotta K."/>
            <person name="Huang W."/>
            <person name="Kawashima T."/>
            <person name="Lemaire P."/>
            <person name="Martinez D."/>
            <person name="Meinertzhagen I.A."/>
            <person name="Necula S."/>
            <person name="Nonaka M."/>
            <person name="Putnam N."/>
            <person name="Rash S."/>
            <person name="Saiga H."/>
            <person name="Satake M."/>
            <person name="Terry A."/>
            <person name="Yamada L."/>
            <person name="Wang H.G."/>
            <person name="Awazu S."/>
            <person name="Azumi K."/>
            <person name="Boore J."/>
            <person name="Branno M."/>
            <person name="Chin-Bow S."/>
            <person name="DeSantis R."/>
            <person name="Doyle S."/>
            <person name="Francino P."/>
            <person name="Keys D.N."/>
            <person name="Haga S."/>
            <person name="Hayashi H."/>
            <person name="Hino K."/>
            <person name="Imai K.S."/>
            <person name="Inaba K."/>
            <person name="Kano S."/>
            <person name="Kobayashi K."/>
            <person name="Kobayashi M."/>
            <person name="Lee B.I."/>
            <person name="Makabe K.W."/>
            <person name="Manohar C."/>
            <person name="Matassi G."/>
            <person name="Medina M."/>
            <person name="Mochizuki Y."/>
            <person name="Mount S."/>
            <person name="Morishita T."/>
            <person name="Miura S."/>
            <person name="Nakayama A."/>
            <person name="Nishizaka S."/>
            <person name="Nomoto H."/>
            <person name="Ohta F."/>
            <person name="Oishi K."/>
            <person name="Rigoutsos I."/>
            <person name="Sano M."/>
            <person name="Sasaki A."/>
            <person name="Sasakura Y."/>
            <person name="Shoguchi E."/>
            <person name="Shin-i T."/>
            <person name="Spagnuolo A."/>
            <person name="Stainier D."/>
            <person name="Suzuki M.M."/>
            <person name="Tassy O."/>
            <person name="Takatori N."/>
            <person name="Tokuoka M."/>
            <person name="Yagi K."/>
            <person name="Yoshizaki F."/>
            <person name="Wada S."/>
            <person name="Zhang C."/>
            <person name="Hyatt P.D."/>
            <person name="Larimer F."/>
            <person name="Detter C."/>
            <person name="Doggett N."/>
            <person name="Glavina T."/>
            <person name="Hawkins T."/>
            <person name="Richardson P."/>
            <person name="Lucas S."/>
            <person name="Kohara Y."/>
            <person name="Levine M."/>
            <person name="Satoh N."/>
            <person name="Rokhsar D.S."/>
        </authorList>
    </citation>
    <scope>NUCLEOTIDE SEQUENCE [LARGE SCALE GENOMIC DNA]</scope>
</reference>
<proteinExistence type="predicted"/>
<dbReference type="PROSITE" id="PS51293">
    <property type="entry name" value="SANT"/>
    <property type="match status" value="1"/>
</dbReference>
<dbReference type="InterPro" id="IPR001005">
    <property type="entry name" value="SANT/Myb"/>
</dbReference>
<reference evidence="5" key="4">
    <citation type="submission" date="2025-09" db="UniProtKB">
        <authorList>
            <consortium name="Ensembl"/>
        </authorList>
    </citation>
    <scope>IDENTIFICATION</scope>
</reference>
<evidence type="ECO:0000259" key="4">
    <source>
        <dbReference type="PROSITE" id="PS51294"/>
    </source>
</evidence>
<feature type="domain" description="SANT" evidence="3">
    <location>
        <begin position="64"/>
        <end position="116"/>
    </location>
</feature>
<dbReference type="Gene3D" id="1.10.10.60">
    <property type="entry name" value="Homeodomain-like"/>
    <property type="match status" value="1"/>
</dbReference>
<name>H2XKZ7_CIOIN</name>
<dbReference type="EMBL" id="EAAA01000372">
    <property type="status" value="NOT_ANNOTATED_CDS"/>
    <property type="molecule type" value="Genomic_DNA"/>
</dbReference>
<dbReference type="SMART" id="SM00717">
    <property type="entry name" value="SANT"/>
    <property type="match status" value="1"/>
</dbReference>
<reference evidence="5" key="2">
    <citation type="journal article" date="2008" name="Genome Biol.">
        <title>Improved genome assembly and evidence-based global gene model set for the chordate Ciona intestinalis: new insight into intron and operon populations.</title>
        <authorList>
            <person name="Satou Y."/>
            <person name="Mineta K."/>
            <person name="Ogasawara M."/>
            <person name="Sasakura Y."/>
            <person name="Shoguchi E."/>
            <person name="Ueno K."/>
            <person name="Yamada L."/>
            <person name="Matsumoto J."/>
            <person name="Wasserscheid J."/>
            <person name="Dewar K."/>
            <person name="Wiley G.B."/>
            <person name="Macmil S.L."/>
            <person name="Roe B.A."/>
            <person name="Zeller R.W."/>
            <person name="Hastings K.E."/>
            <person name="Lemaire P."/>
            <person name="Lindquist E."/>
            <person name="Endo T."/>
            <person name="Hotta K."/>
            <person name="Inaba K."/>
        </authorList>
    </citation>
    <scope>NUCLEOTIDE SEQUENCE [LARGE SCALE GENOMIC DNA]</scope>
    <source>
        <strain evidence="5">wild type</strain>
    </source>
</reference>
<dbReference type="Proteomes" id="UP000008144">
    <property type="component" value="Chromosome 1"/>
</dbReference>
<evidence type="ECO:0000313" key="6">
    <source>
        <dbReference type="Proteomes" id="UP000008144"/>
    </source>
</evidence>
<organism evidence="5 6">
    <name type="scientific">Ciona intestinalis</name>
    <name type="common">Transparent sea squirt</name>
    <name type="synonym">Ascidia intestinalis</name>
    <dbReference type="NCBI Taxonomy" id="7719"/>
    <lineage>
        <taxon>Eukaryota</taxon>
        <taxon>Metazoa</taxon>
        <taxon>Chordata</taxon>
        <taxon>Tunicata</taxon>
        <taxon>Ascidiacea</taxon>
        <taxon>Phlebobranchia</taxon>
        <taxon>Cionidae</taxon>
        <taxon>Ciona</taxon>
    </lineage>
</organism>
<dbReference type="HOGENOM" id="CLU_1730768_0_0_1"/>
<evidence type="ECO:0000259" key="2">
    <source>
        <dbReference type="PROSITE" id="PS50090"/>
    </source>
</evidence>
<dbReference type="OrthoDB" id="608866at2759"/>
<dbReference type="PROSITE" id="PS50090">
    <property type="entry name" value="MYB_LIKE"/>
    <property type="match status" value="1"/>
</dbReference>
<gene>
    <name evidence="5" type="primary">LOC100180534</name>
</gene>
<accession>H2XKZ7</accession>
<dbReference type="InParanoid" id="H2XKZ7"/>
<dbReference type="CDD" id="cd11660">
    <property type="entry name" value="SANT_TRF"/>
    <property type="match status" value="1"/>
</dbReference>
<dbReference type="Ensembl" id="ENSCINT00000033292.1">
    <property type="protein sequence ID" value="ENSCINP00000030329.1"/>
    <property type="gene ID" value="ENSCING00000020393.1"/>
</dbReference>
<evidence type="ECO:0000313" key="5">
    <source>
        <dbReference type="Ensembl" id="ENSCINP00000030329.1"/>
    </source>
</evidence>
<dbReference type="InterPro" id="IPR009057">
    <property type="entry name" value="Homeodomain-like_sf"/>
</dbReference>
<evidence type="ECO:0000256" key="1">
    <source>
        <dbReference type="SAM" id="MobiDB-lite"/>
    </source>
</evidence>
<feature type="domain" description="Myb-like" evidence="2">
    <location>
        <begin position="61"/>
        <end position="115"/>
    </location>
</feature>
<feature type="domain" description="HTH myb-type" evidence="4">
    <location>
        <begin position="69"/>
        <end position="119"/>
    </location>
</feature>
<dbReference type="GeneID" id="100180534"/>
<dbReference type="RefSeq" id="XP_026692459.1">
    <property type="nucleotide sequence ID" value="XM_026836658.1"/>
</dbReference>
<reference evidence="5" key="3">
    <citation type="submission" date="2025-08" db="UniProtKB">
        <authorList>
            <consortium name="Ensembl"/>
        </authorList>
    </citation>
    <scope>IDENTIFICATION</scope>
</reference>
<sequence>MGKPVNDEKCEKLVEINQVCDTLRVVDGQLRYESETSEELTIEEKGDADLRAVNEKANKNEVNESSDEWSKQEDENLMEGVEKYGLGSWNDIQDAFPLLAHKEPDACYNRWQELCKVSNHELSLQQVSTNDHGSPVYRLTRKRHIRKIFSE</sequence>
<dbReference type="Pfam" id="PF00249">
    <property type="entry name" value="Myb_DNA-binding"/>
    <property type="match status" value="1"/>
</dbReference>
<protein>
    <submittedName>
        <fullName evidence="5">Bifunctional lysine-specific demethylase and histidyl-hydroxylase NO66-like</fullName>
    </submittedName>
</protein>
<dbReference type="RefSeq" id="XP_018671607.2">
    <property type="nucleotide sequence ID" value="XM_018816062.2"/>
</dbReference>
<dbReference type="InterPro" id="IPR017930">
    <property type="entry name" value="Myb_dom"/>
</dbReference>
<dbReference type="AlphaFoldDB" id="H2XKZ7"/>
<keyword evidence="6" id="KW-1185">Reference proteome</keyword>
<evidence type="ECO:0000259" key="3">
    <source>
        <dbReference type="PROSITE" id="PS51293"/>
    </source>
</evidence>
<dbReference type="PROSITE" id="PS51294">
    <property type="entry name" value="HTH_MYB"/>
    <property type="match status" value="1"/>
</dbReference>
<dbReference type="InterPro" id="IPR017884">
    <property type="entry name" value="SANT_dom"/>
</dbReference>
<feature type="region of interest" description="Disordered" evidence="1">
    <location>
        <begin position="54"/>
        <end position="74"/>
    </location>
</feature>
<dbReference type="SUPFAM" id="SSF46689">
    <property type="entry name" value="Homeodomain-like"/>
    <property type="match status" value="1"/>
</dbReference>